<evidence type="ECO:0000313" key="2">
    <source>
        <dbReference type="Proteomes" id="UP000268162"/>
    </source>
</evidence>
<dbReference type="STRING" id="215637.A0A4P9ZU39"/>
<dbReference type="Gene3D" id="3.40.720.10">
    <property type="entry name" value="Alkaline Phosphatase, subunit A"/>
    <property type="match status" value="1"/>
</dbReference>
<dbReference type="Proteomes" id="UP000268162">
    <property type="component" value="Unassembled WGS sequence"/>
</dbReference>
<dbReference type="InterPro" id="IPR017850">
    <property type="entry name" value="Alkaline_phosphatase_core_sf"/>
</dbReference>
<dbReference type="EMBL" id="ML002549">
    <property type="protein sequence ID" value="RKP37063.1"/>
    <property type="molecule type" value="Genomic_DNA"/>
</dbReference>
<feature type="non-terminal residue" evidence="1">
    <location>
        <position position="1"/>
    </location>
</feature>
<dbReference type="PANTHER" id="PTHR10151:SF120">
    <property type="entry name" value="BIS(5'-ADENOSYL)-TRIPHOSPHATASE"/>
    <property type="match status" value="1"/>
</dbReference>
<sequence>NGTHAFRKTVILLSFDGFRADYLGRGLTPHFNQISLQGGLQAEFLSPCFPSITFPNHYSIVTGLYPEAHGIVSNEFFDPTFNESFYYKNDTLNRQSRWWGGEPIWVTAERNGQLAGVDMWPGSLAPVKDTLPTYLLPYKSRVAPRTKIDQLISWLDQPLDQRPTFLASYVPEVDSAGHTYSPDSEQVNSALALADDAVGYLQDSLAARNLTNIVNVIYVSDHGMAPVPTSQVIYLDDLLDMEQVRFITGYPLAGITPHVDEDIPVLYETLKAKSEGQRWQVYLREDIPARFHYTDNERIPPIVCIPEVGWVFFTRQDYAHTHLGVGLTDRTIGVHGYDNLDPSMRAILMAHGPDFRYGSLTAATTAEIKYKPDLDDSTLSPVAPAFIHSAFSNIELYNLMCHLLDLPANSNNGTL</sequence>
<keyword evidence="2" id="KW-1185">Reference proteome</keyword>
<dbReference type="CDD" id="cd16018">
    <property type="entry name" value="Enpp"/>
    <property type="match status" value="1"/>
</dbReference>
<dbReference type="Gene3D" id="3.30.1360.180">
    <property type="match status" value="1"/>
</dbReference>
<dbReference type="InterPro" id="IPR002591">
    <property type="entry name" value="Phosphodiest/P_Trfase"/>
</dbReference>
<protein>
    <submittedName>
        <fullName evidence="1">Alkaline-phosphatase-like protein</fullName>
    </submittedName>
</protein>
<accession>A0A4P9ZU39</accession>
<organism evidence="1 2">
    <name type="scientific">Dimargaris cristalligena</name>
    <dbReference type="NCBI Taxonomy" id="215637"/>
    <lineage>
        <taxon>Eukaryota</taxon>
        <taxon>Fungi</taxon>
        <taxon>Fungi incertae sedis</taxon>
        <taxon>Zoopagomycota</taxon>
        <taxon>Kickxellomycotina</taxon>
        <taxon>Dimargaritomycetes</taxon>
        <taxon>Dimargaritales</taxon>
        <taxon>Dimargaritaceae</taxon>
        <taxon>Dimargaris</taxon>
    </lineage>
</organism>
<evidence type="ECO:0000313" key="1">
    <source>
        <dbReference type="EMBL" id="RKP37063.1"/>
    </source>
</evidence>
<dbReference type="GO" id="GO:0047429">
    <property type="term" value="F:nucleoside triphosphate diphosphatase activity"/>
    <property type="evidence" value="ECO:0007669"/>
    <property type="project" value="TreeGrafter"/>
</dbReference>
<dbReference type="GO" id="GO:0017111">
    <property type="term" value="F:ribonucleoside triphosphate phosphatase activity"/>
    <property type="evidence" value="ECO:0007669"/>
    <property type="project" value="TreeGrafter"/>
</dbReference>
<reference evidence="2" key="1">
    <citation type="journal article" date="2018" name="Nat. Microbiol.">
        <title>Leveraging single-cell genomics to expand the fungal tree of life.</title>
        <authorList>
            <person name="Ahrendt S.R."/>
            <person name="Quandt C.A."/>
            <person name="Ciobanu D."/>
            <person name="Clum A."/>
            <person name="Salamov A."/>
            <person name="Andreopoulos B."/>
            <person name="Cheng J.F."/>
            <person name="Woyke T."/>
            <person name="Pelin A."/>
            <person name="Henrissat B."/>
            <person name="Reynolds N.K."/>
            <person name="Benny G.L."/>
            <person name="Smith M.E."/>
            <person name="James T.Y."/>
            <person name="Grigoriev I.V."/>
        </authorList>
    </citation>
    <scope>NUCLEOTIDE SEQUENCE [LARGE SCALE GENOMIC DNA]</scope>
    <source>
        <strain evidence="2">RSA 468</strain>
    </source>
</reference>
<name>A0A4P9ZU39_9FUNG</name>
<proteinExistence type="predicted"/>
<feature type="non-terminal residue" evidence="1">
    <location>
        <position position="415"/>
    </location>
</feature>
<dbReference type="AlphaFoldDB" id="A0A4P9ZU39"/>
<dbReference type="GO" id="GO:0009141">
    <property type="term" value="P:nucleoside triphosphate metabolic process"/>
    <property type="evidence" value="ECO:0007669"/>
    <property type="project" value="TreeGrafter"/>
</dbReference>
<dbReference type="SUPFAM" id="SSF53649">
    <property type="entry name" value="Alkaline phosphatase-like"/>
    <property type="match status" value="1"/>
</dbReference>
<dbReference type="PANTHER" id="PTHR10151">
    <property type="entry name" value="ECTONUCLEOTIDE PYROPHOSPHATASE/PHOSPHODIESTERASE"/>
    <property type="match status" value="1"/>
</dbReference>
<gene>
    <name evidence="1" type="ORF">BJ085DRAFT_4763</name>
</gene>
<dbReference type="Pfam" id="PF01663">
    <property type="entry name" value="Phosphodiest"/>
    <property type="match status" value="1"/>
</dbReference>